<evidence type="ECO:0000256" key="5">
    <source>
        <dbReference type="ARBA" id="ARBA00022833"/>
    </source>
</evidence>
<dbReference type="Pfam" id="PF13894">
    <property type="entry name" value="zf-C2H2_4"/>
    <property type="match status" value="2"/>
</dbReference>
<organism evidence="10 11">
    <name type="scientific">Gasterosteus aculeatus aculeatus</name>
    <name type="common">three-spined stickleback</name>
    <dbReference type="NCBI Taxonomy" id="481459"/>
    <lineage>
        <taxon>Eukaryota</taxon>
        <taxon>Metazoa</taxon>
        <taxon>Chordata</taxon>
        <taxon>Craniata</taxon>
        <taxon>Vertebrata</taxon>
        <taxon>Euteleostomi</taxon>
        <taxon>Actinopterygii</taxon>
        <taxon>Neopterygii</taxon>
        <taxon>Teleostei</taxon>
        <taxon>Neoteleostei</taxon>
        <taxon>Acanthomorphata</taxon>
        <taxon>Eupercaria</taxon>
        <taxon>Perciformes</taxon>
        <taxon>Cottioidei</taxon>
        <taxon>Gasterosteales</taxon>
        <taxon>Gasterosteidae</taxon>
        <taxon>Gasterosteus</taxon>
    </lineage>
</organism>
<evidence type="ECO:0000256" key="3">
    <source>
        <dbReference type="ARBA" id="ARBA00022737"/>
    </source>
</evidence>
<dbReference type="GeneTree" id="ENSGT00940000165332"/>
<dbReference type="GO" id="GO:0005634">
    <property type="term" value="C:nucleus"/>
    <property type="evidence" value="ECO:0007669"/>
    <property type="project" value="UniProtKB-SubCell"/>
</dbReference>
<comment type="subcellular location">
    <subcellularLocation>
        <location evidence="1">Nucleus</location>
    </subcellularLocation>
</comment>
<dbReference type="Proteomes" id="UP000007635">
    <property type="component" value="Chromosome XI"/>
</dbReference>
<feature type="domain" description="C2H2-type" evidence="9">
    <location>
        <begin position="327"/>
        <end position="354"/>
    </location>
</feature>
<dbReference type="PROSITE" id="PS50157">
    <property type="entry name" value="ZINC_FINGER_C2H2_2"/>
    <property type="match status" value="4"/>
</dbReference>
<feature type="region of interest" description="Disordered" evidence="8">
    <location>
        <begin position="68"/>
        <end position="103"/>
    </location>
</feature>
<dbReference type="Gene3D" id="3.30.160.60">
    <property type="entry name" value="Classic Zinc Finger"/>
    <property type="match status" value="4"/>
</dbReference>
<feature type="region of interest" description="Disordered" evidence="8">
    <location>
        <begin position="136"/>
        <end position="237"/>
    </location>
</feature>
<dbReference type="KEGG" id="gat:120827149"/>
<evidence type="ECO:0000256" key="6">
    <source>
        <dbReference type="ARBA" id="ARBA00023242"/>
    </source>
</evidence>
<evidence type="ECO:0000313" key="10">
    <source>
        <dbReference type="Ensembl" id="ENSGACP00000058048.1"/>
    </source>
</evidence>
<evidence type="ECO:0000256" key="7">
    <source>
        <dbReference type="PROSITE-ProRule" id="PRU00042"/>
    </source>
</evidence>
<evidence type="ECO:0000256" key="8">
    <source>
        <dbReference type="SAM" id="MobiDB-lite"/>
    </source>
</evidence>
<dbReference type="PANTHER" id="PTHR24394:SF29">
    <property type="entry name" value="MYONEURIN"/>
    <property type="match status" value="1"/>
</dbReference>
<keyword evidence="2" id="KW-0479">Metal-binding</keyword>
<keyword evidence="11" id="KW-1185">Reference proteome</keyword>
<feature type="compositionally biased region" description="Pro residues" evidence="8">
    <location>
        <begin position="86"/>
        <end position="97"/>
    </location>
</feature>
<evidence type="ECO:0000256" key="2">
    <source>
        <dbReference type="ARBA" id="ARBA00022723"/>
    </source>
</evidence>
<proteinExistence type="predicted"/>
<dbReference type="SMART" id="SM00355">
    <property type="entry name" value="ZnF_C2H2"/>
    <property type="match status" value="5"/>
</dbReference>
<accession>A0AAQ4R5D7</accession>
<reference evidence="10" key="2">
    <citation type="submission" date="2025-08" db="UniProtKB">
        <authorList>
            <consortium name="Ensembl"/>
        </authorList>
    </citation>
    <scope>IDENTIFICATION</scope>
</reference>
<evidence type="ECO:0000256" key="1">
    <source>
        <dbReference type="ARBA" id="ARBA00004123"/>
    </source>
</evidence>
<dbReference type="FunFam" id="3.30.160.60:FF:002343">
    <property type="entry name" value="Zinc finger protein 33A"/>
    <property type="match status" value="2"/>
</dbReference>
<evidence type="ECO:0000313" key="11">
    <source>
        <dbReference type="Proteomes" id="UP000007635"/>
    </source>
</evidence>
<dbReference type="RefSeq" id="XP_040045746.1">
    <property type="nucleotide sequence ID" value="XM_040189812.1"/>
</dbReference>
<dbReference type="PROSITE" id="PS00028">
    <property type="entry name" value="ZINC_FINGER_C2H2_1"/>
    <property type="match status" value="3"/>
</dbReference>
<feature type="compositionally biased region" description="Low complexity" evidence="8">
    <location>
        <begin position="154"/>
        <end position="166"/>
    </location>
</feature>
<keyword evidence="3" id="KW-0677">Repeat</keyword>
<keyword evidence="5" id="KW-0862">Zinc</keyword>
<dbReference type="SUPFAM" id="SSF57667">
    <property type="entry name" value="beta-beta-alpha zinc fingers"/>
    <property type="match status" value="3"/>
</dbReference>
<dbReference type="AlphaFoldDB" id="A0AAQ4R5D7"/>
<dbReference type="Ensembl" id="ENSGACT00000031516.1">
    <property type="protein sequence ID" value="ENSGACP00000058048.1"/>
    <property type="gene ID" value="ENSGACG00000026129.1"/>
</dbReference>
<reference evidence="10" key="3">
    <citation type="submission" date="2025-09" db="UniProtKB">
        <authorList>
            <consortium name="Ensembl"/>
        </authorList>
    </citation>
    <scope>IDENTIFICATION</scope>
</reference>
<dbReference type="GO" id="GO:0008270">
    <property type="term" value="F:zinc ion binding"/>
    <property type="evidence" value="ECO:0007669"/>
    <property type="project" value="UniProtKB-KW"/>
</dbReference>
<feature type="compositionally biased region" description="Basic and acidic residues" evidence="8">
    <location>
        <begin position="168"/>
        <end position="189"/>
    </location>
</feature>
<sequence length="384" mass="42843">MTKLQLLNAYLTERLAVVVKEILGVVEDTVTEYREETARTRRENESLRKQLRDLLLLEAGTEWLRSTRSSLRFASPEQRDPEPRPDSPPNPPRPPVAEPTREQVVSVQLLMVQSQTAPGPTPLPGDKMAAEFREPALKPDPGSEAYGDAPPLPSHSSLNPPASSAPRIHVEAPALREDPPGPARIKSEPEDPELSEPEGLADSATRVSREQSPAATRPGHREALRHKRSQGEAAAAAGRVPELVHRCARCGEAFGHSGGLRLHLEQKRKTYACDWCCKSFAQSADLRRHLRTHTGERPHRCTFCSKSFSQRGNLRRHLRIHTGERPYSCPYCFRTFSDGDTMKKHKRTHLGDKPYRCVRCSKSFGSGSGLQIHLKRDMCFVASA</sequence>
<dbReference type="FunFam" id="3.30.160.60:FF:000512">
    <property type="entry name" value="zinc finger protein 197 isoform X1"/>
    <property type="match status" value="1"/>
</dbReference>
<dbReference type="GO" id="GO:0000981">
    <property type="term" value="F:DNA-binding transcription factor activity, RNA polymerase II-specific"/>
    <property type="evidence" value="ECO:0007669"/>
    <property type="project" value="TreeGrafter"/>
</dbReference>
<reference evidence="10 11" key="1">
    <citation type="journal article" date="2021" name="G3 (Bethesda)">
        <title>Improved contiguity of the threespine stickleback genome using long-read sequencing.</title>
        <authorList>
            <person name="Nath S."/>
            <person name="Shaw D.E."/>
            <person name="White M.A."/>
        </authorList>
    </citation>
    <scope>NUCLEOTIDE SEQUENCE [LARGE SCALE GENOMIC DNA]</scope>
    <source>
        <strain evidence="10 11">Lake Benthic</strain>
    </source>
</reference>
<feature type="domain" description="C2H2-type" evidence="9">
    <location>
        <begin position="299"/>
        <end position="326"/>
    </location>
</feature>
<protein>
    <recommendedName>
        <fullName evidence="9">C2H2-type domain-containing protein</fullName>
    </recommendedName>
</protein>
<keyword evidence="6" id="KW-0539">Nucleus</keyword>
<dbReference type="InterPro" id="IPR036236">
    <property type="entry name" value="Znf_C2H2_sf"/>
</dbReference>
<dbReference type="Pfam" id="PF00096">
    <property type="entry name" value="zf-C2H2"/>
    <property type="match status" value="1"/>
</dbReference>
<dbReference type="GeneID" id="120827149"/>
<dbReference type="InterPro" id="IPR013087">
    <property type="entry name" value="Znf_C2H2_type"/>
</dbReference>
<name>A0AAQ4R5D7_GASAC</name>
<feature type="domain" description="C2H2-type" evidence="9">
    <location>
        <begin position="355"/>
        <end position="375"/>
    </location>
</feature>
<dbReference type="PANTHER" id="PTHR24394">
    <property type="entry name" value="ZINC FINGER PROTEIN"/>
    <property type="match status" value="1"/>
</dbReference>
<evidence type="ECO:0000256" key="4">
    <source>
        <dbReference type="ARBA" id="ARBA00022771"/>
    </source>
</evidence>
<feature type="domain" description="C2H2-type" evidence="9">
    <location>
        <begin position="271"/>
        <end position="298"/>
    </location>
</feature>
<evidence type="ECO:0000259" key="9">
    <source>
        <dbReference type="PROSITE" id="PS50157"/>
    </source>
</evidence>
<keyword evidence="4 7" id="KW-0863">Zinc-finger</keyword>